<evidence type="ECO:0000313" key="8">
    <source>
        <dbReference type="EMBL" id="AKM30539.1"/>
    </source>
</evidence>
<dbReference type="OrthoDB" id="8926009at2"/>
<feature type="transmembrane region" description="Helical" evidence="7">
    <location>
        <begin position="147"/>
        <end position="167"/>
    </location>
</feature>
<evidence type="ECO:0000256" key="2">
    <source>
        <dbReference type="ARBA" id="ARBA00022475"/>
    </source>
</evidence>
<evidence type="ECO:0000256" key="7">
    <source>
        <dbReference type="SAM" id="Phobius"/>
    </source>
</evidence>
<sequence length="168" mass="18006">MTETSRSNLEPEPQAPARAASEAWDDEQEQEKPIVPLTRAQAERLFGPDVGRASSVTPFRVVGAQVLLSLVATLAWWLLSASPRDAALSAWLGGMVGWIPGALFALRLRISGDRVSVGSLVTGEAIKVATTIALLVAVAFGFPGVHWVALLVTFVLTLKVYWLAMALK</sequence>
<feature type="transmembrane region" description="Helical" evidence="7">
    <location>
        <begin position="61"/>
        <end position="80"/>
    </location>
</feature>
<dbReference type="STRING" id="656179.AB870_11135"/>
<keyword evidence="2" id="KW-1003">Cell membrane</keyword>
<comment type="subcellular location">
    <subcellularLocation>
        <location evidence="1">Cell membrane</location>
        <topology evidence="1">Multi-pass membrane protein</topology>
    </subcellularLocation>
</comment>
<evidence type="ECO:0000256" key="6">
    <source>
        <dbReference type="SAM" id="MobiDB-lite"/>
    </source>
</evidence>
<feature type="transmembrane region" description="Helical" evidence="7">
    <location>
        <begin position="86"/>
        <end position="106"/>
    </location>
</feature>
<evidence type="ECO:0000256" key="1">
    <source>
        <dbReference type="ARBA" id="ARBA00004651"/>
    </source>
</evidence>
<protein>
    <submittedName>
        <fullName evidence="8">ATP synthase subunit I</fullName>
    </submittedName>
</protein>
<keyword evidence="5 7" id="KW-0472">Membrane</keyword>
<keyword evidence="9" id="KW-1185">Reference proteome</keyword>
<reference evidence="8" key="1">
    <citation type="submission" date="2016-06" db="EMBL/GenBank/DDBJ databases">
        <title>Complete Genome Sequence of Pandoraea faecigallinarum DSM-23572.</title>
        <authorList>
            <person name="Yong D."/>
            <person name="Ee R."/>
            <person name="Lim Y.-L."/>
            <person name="Yin W.-F."/>
            <person name="Chan K.-G."/>
        </authorList>
    </citation>
    <scope>NUCLEOTIDE SEQUENCE</scope>
    <source>
        <strain evidence="8">DSM 23572</strain>
    </source>
</reference>
<dbReference type="Proteomes" id="UP000035651">
    <property type="component" value="Chromosome"/>
</dbReference>
<organism evidence="8 9">
    <name type="scientific">Pandoraea faecigallinarum</name>
    <dbReference type="NCBI Taxonomy" id="656179"/>
    <lineage>
        <taxon>Bacteria</taxon>
        <taxon>Pseudomonadati</taxon>
        <taxon>Pseudomonadota</taxon>
        <taxon>Betaproteobacteria</taxon>
        <taxon>Burkholderiales</taxon>
        <taxon>Burkholderiaceae</taxon>
        <taxon>Pandoraea</taxon>
    </lineage>
</organism>
<evidence type="ECO:0000256" key="5">
    <source>
        <dbReference type="ARBA" id="ARBA00023136"/>
    </source>
</evidence>
<proteinExistence type="predicted"/>
<gene>
    <name evidence="8" type="ORF">AB870_11135</name>
</gene>
<feature type="region of interest" description="Disordered" evidence="6">
    <location>
        <begin position="1"/>
        <end position="33"/>
    </location>
</feature>
<dbReference type="RefSeq" id="WP_047906378.1">
    <property type="nucleotide sequence ID" value="NZ_CP011807.3"/>
</dbReference>
<name>A0A0H3WQU1_9BURK</name>
<dbReference type="GO" id="GO:0005886">
    <property type="term" value="C:plasma membrane"/>
    <property type="evidence" value="ECO:0007669"/>
    <property type="project" value="UniProtKB-SubCell"/>
</dbReference>
<evidence type="ECO:0000313" key="9">
    <source>
        <dbReference type="Proteomes" id="UP000035651"/>
    </source>
</evidence>
<evidence type="ECO:0000256" key="4">
    <source>
        <dbReference type="ARBA" id="ARBA00022989"/>
    </source>
</evidence>
<dbReference type="AlphaFoldDB" id="A0A0H3WQU1"/>
<keyword evidence="4 7" id="KW-1133">Transmembrane helix</keyword>
<dbReference type="EMBL" id="CP011807">
    <property type="protein sequence ID" value="AKM30539.1"/>
    <property type="molecule type" value="Genomic_DNA"/>
</dbReference>
<dbReference type="InterPro" id="IPR005598">
    <property type="entry name" value="ATP_synth_I"/>
</dbReference>
<evidence type="ECO:0000256" key="3">
    <source>
        <dbReference type="ARBA" id="ARBA00022692"/>
    </source>
</evidence>
<keyword evidence="3 7" id="KW-0812">Transmembrane</keyword>
<dbReference type="PATRIC" id="fig|656179.3.peg.2363"/>
<dbReference type="KEGG" id="pfg:AB870_11135"/>
<accession>A0A0H3WQU1</accession>
<dbReference type="Pfam" id="PF03899">
    <property type="entry name" value="ATP-synt_I"/>
    <property type="match status" value="1"/>
</dbReference>
<feature type="transmembrane region" description="Helical" evidence="7">
    <location>
        <begin position="118"/>
        <end position="141"/>
    </location>
</feature>